<dbReference type="PANTHER" id="PTHR43130">
    <property type="entry name" value="ARAC-FAMILY TRANSCRIPTIONAL REGULATOR"/>
    <property type="match status" value="1"/>
</dbReference>
<dbReference type="EMBL" id="BLAD01000082">
    <property type="protein sequence ID" value="GES04511.1"/>
    <property type="molecule type" value="Genomic_DNA"/>
</dbReference>
<keyword evidence="2" id="KW-0808">Transferase</keyword>
<dbReference type="AlphaFoldDB" id="A0A5M3WBS6"/>
<dbReference type="InterPro" id="IPR029062">
    <property type="entry name" value="Class_I_gatase-like"/>
</dbReference>
<organism evidence="2 3">
    <name type="scientific">Acrocarpospora corrugata</name>
    <dbReference type="NCBI Taxonomy" id="35763"/>
    <lineage>
        <taxon>Bacteria</taxon>
        <taxon>Bacillati</taxon>
        <taxon>Actinomycetota</taxon>
        <taxon>Actinomycetes</taxon>
        <taxon>Streptosporangiales</taxon>
        <taxon>Streptosporangiaceae</taxon>
        <taxon>Acrocarpospora</taxon>
    </lineage>
</organism>
<evidence type="ECO:0000313" key="3">
    <source>
        <dbReference type="Proteomes" id="UP000334990"/>
    </source>
</evidence>
<protein>
    <submittedName>
        <fullName evidence="2">Glutamine amidotransferase</fullName>
    </submittedName>
</protein>
<gene>
    <name evidence="2" type="ORF">Acor_65790</name>
</gene>
<dbReference type="GO" id="GO:0016740">
    <property type="term" value="F:transferase activity"/>
    <property type="evidence" value="ECO:0007669"/>
    <property type="project" value="UniProtKB-KW"/>
</dbReference>
<dbReference type="InterPro" id="IPR052158">
    <property type="entry name" value="INH-QAR"/>
</dbReference>
<sequence>MRVDIAVFDGADDLDVVGPYSVLGLAGRAGLDVTVRLTSVDGPRTVTTGGGLPLPTGAWAPQDTDVVIVAGGGFAKSGSAGVGAELASGRLPAALAEAARPGLVLASVCTGGLLLAAAGLLAGRACTTHHRAVDDLVAMGGRHVDARVVDDGDVVTSGGITSGLDLALWLVERYQGGEAAELLERLLEYERRAPVWRSTGDPAVTVGER</sequence>
<dbReference type="Proteomes" id="UP000334990">
    <property type="component" value="Unassembled WGS sequence"/>
</dbReference>
<dbReference type="RefSeq" id="WP_170317182.1">
    <property type="nucleotide sequence ID" value="NZ_BAAABN010000072.1"/>
</dbReference>
<name>A0A5M3WBS6_9ACTN</name>
<feature type="domain" description="DJ-1/PfpI" evidence="1">
    <location>
        <begin position="1"/>
        <end position="172"/>
    </location>
</feature>
<evidence type="ECO:0000313" key="2">
    <source>
        <dbReference type="EMBL" id="GES04511.1"/>
    </source>
</evidence>
<dbReference type="SUPFAM" id="SSF52317">
    <property type="entry name" value="Class I glutamine amidotransferase-like"/>
    <property type="match status" value="1"/>
</dbReference>
<accession>A0A5M3WBS6</accession>
<evidence type="ECO:0000259" key="1">
    <source>
        <dbReference type="Pfam" id="PF01965"/>
    </source>
</evidence>
<keyword evidence="3" id="KW-1185">Reference proteome</keyword>
<dbReference type="Pfam" id="PF01965">
    <property type="entry name" value="DJ-1_PfpI"/>
    <property type="match status" value="1"/>
</dbReference>
<proteinExistence type="predicted"/>
<comment type="caution">
    <text evidence="2">The sequence shown here is derived from an EMBL/GenBank/DDBJ whole genome shotgun (WGS) entry which is preliminary data.</text>
</comment>
<dbReference type="InterPro" id="IPR002818">
    <property type="entry name" value="DJ-1/PfpI"/>
</dbReference>
<dbReference type="GO" id="GO:0006355">
    <property type="term" value="P:regulation of DNA-templated transcription"/>
    <property type="evidence" value="ECO:0007669"/>
    <property type="project" value="TreeGrafter"/>
</dbReference>
<keyword evidence="2" id="KW-0315">Glutamine amidotransferase</keyword>
<dbReference type="Gene3D" id="3.40.50.880">
    <property type="match status" value="1"/>
</dbReference>
<reference evidence="2 3" key="1">
    <citation type="submission" date="2019-10" db="EMBL/GenBank/DDBJ databases">
        <title>Whole genome shotgun sequence of Acrocarpospora corrugata NBRC 13972.</title>
        <authorList>
            <person name="Ichikawa N."/>
            <person name="Kimura A."/>
            <person name="Kitahashi Y."/>
            <person name="Komaki H."/>
            <person name="Oguchi A."/>
        </authorList>
    </citation>
    <scope>NUCLEOTIDE SEQUENCE [LARGE SCALE GENOMIC DNA]</scope>
    <source>
        <strain evidence="2 3">NBRC 13972</strain>
    </source>
</reference>
<dbReference type="PANTHER" id="PTHR43130:SF2">
    <property type="entry name" value="DJ-1_PFPI DOMAIN-CONTAINING PROTEIN"/>
    <property type="match status" value="1"/>
</dbReference>